<dbReference type="AlphaFoldDB" id="A0A8R1Y2W8"/>
<evidence type="ECO:0000313" key="2">
    <source>
        <dbReference type="EnsemblMetazoa" id="OVOC9093.1"/>
    </source>
</evidence>
<protein>
    <recommendedName>
        <fullName evidence="4">N-acetyllactosaminide beta-1,3-N-acetylglucosaminyltransferase</fullName>
    </recommendedName>
</protein>
<sequence length="398" mass="47300">MVVFAILLYNIIINQCHMRMQKAFGTFIFAILLFLSTVLIINKLDSTKMYNQHYEDDISRFYVYKNYCVLPYASHSEMESNMNIFERITLILHISYDYLNANILEQLESWDGPITLMITIPSAHVYKKVRKIKETLSCFPSHVLHRLSAHVLFRSKNGCNQDVIDKLNETNNDWRYPANVARNVARMFVRSKYVLISDSQFVFPEGFESRMCALARNYLTRYPKTALVVRIFEVNDTIKEMPRNKAELRELFFKGLAVEFHARYNMEAHTIPHLDQWFNKRENKQEVDINSIIKFSKRGWEPQFVSLNTIPFHDENFPFSLRDNTVLRWEMCRQNYTFALVNDLFMVHRGIKTMHDIPLTKKRQKHSRPQFNTAMKLFKQRMDHQYPETKKLCPEFGA</sequence>
<reference evidence="3" key="1">
    <citation type="submission" date="2013-10" db="EMBL/GenBank/DDBJ databases">
        <title>Genome sequencing of Onchocerca volvulus.</title>
        <authorList>
            <person name="Cotton J."/>
            <person name="Tsai J."/>
            <person name="Stanley E."/>
            <person name="Tracey A."/>
            <person name="Holroyd N."/>
            <person name="Lustigman S."/>
            <person name="Berriman M."/>
        </authorList>
    </citation>
    <scope>NUCLEOTIDE SEQUENCE</scope>
</reference>
<evidence type="ECO:0000313" key="3">
    <source>
        <dbReference type="Proteomes" id="UP000024404"/>
    </source>
</evidence>
<dbReference type="PANTHER" id="PTHR47411:SF3">
    <property type="entry name" value="I-BETA-1,3-N-ACETYLGLUCOSAMINYLTRANSFERASE"/>
    <property type="match status" value="1"/>
</dbReference>
<keyword evidence="1" id="KW-0472">Membrane</keyword>
<organism evidence="2 3">
    <name type="scientific">Onchocerca volvulus</name>
    <dbReference type="NCBI Taxonomy" id="6282"/>
    <lineage>
        <taxon>Eukaryota</taxon>
        <taxon>Metazoa</taxon>
        <taxon>Ecdysozoa</taxon>
        <taxon>Nematoda</taxon>
        <taxon>Chromadorea</taxon>
        <taxon>Rhabditida</taxon>
        <taxon>Spirurina</taxon>
        <taxon>Spiruromorpha</taxon>
        <taxon>Filarioidea</taxon>
        <taxon>Onchocercidae</taxon>
        <taxon>Onchocerca</taxon>
    </lineage>
</organism>
<name>A0A8R1Y2W8_ONCVO</name>
<dbReference type="Pfam" id="PF13896">
    <property type="entry name" value="Glyco_transf_49"/>
    <property type="match status" value="1"/>
</dbReference>
<evidence type="ECO:0008006" key="4">
    <source>
        <dbReference type="Google" id="ProtNLM"/>
    </source>
</evidence>
<keyword evidence="1" id="KW-1133">Transmembrane helix</keyword>
<dbReference type="EMBL" id="CMVM020000255">
    <property type="status" value="NOT_ANNOTATED_CDS"/>
    <property type="molecule type" value="Genomic_DNA"/>
</dbReference>
<reference evidence="2" key="2">
    <citation type="submission" date="2022-06" db="UniProtKB">
        <authorList>
            <consortium name="EnsemblMetazoa"/>
        </authorList>
    </citation>
    <scope>IDENTIFICATION</scope>
</reference>
<keyword evidence="1" id="KW-0812">Transmembrane</keyword>
<evidence type="ECO:0000256" key="1">
    <source>
        <dbReference type="SAM" id="Phobius"/>
    </source>
</evidence>
<dbReference type="OMA" id="PFHMEIC"/>
<dbReference type="Proteomes" id="UP000024404">
    <property type="component" value="Unassembled WGS sequence"/>
</dbReference>
<dbReference type="EnsemblMetazoa" id="OVOC9093.1">
    <property type="protein sequence ID" value="OVOC9093.1"/>
    <property type="gene ID" value="WBGene00245902"/>
</dbReference>
<dbReference type="PANTHER" id="PTHR47411">
    <property type="entry name" value="B3GNT1, BETA-1,3-N-ACETYLGUCOSAMINYLTRANSFERASE 1, HOMOLOG"/>
    <property type="match status" value="1"/>
</dbReference>
<keyword evidence="3" id="KW-1185">Reference proteome</keyword>
<proteinExistence type="predicted"/>
<accession>A0A8R1Y2W8</accession>
<feature type="transmembrane region" description="Helical" evidence="1">
    <location>
        <begin position="23"/>
        <end position="41"/>
    </location>
</feature>